<comment type="similarity">
    <text evidence="2">Belongs to the metallo-dependent hydrolases superfamily. Hydantoinase/dihydropyrimidinase family.</text>
</comment>
<dbReference type="InterPro" id="IPR011059">
    <property type="entry name" value="Metal-dep_hydrolase_composite"/>
</dbReference>
<dbReference type="Gene3D" id="2.30.40.10">
    <property type="entry name" value="Urease, subunit C, domain 1"/>
    <property type="match status" value="1"/>
</dbReference>
<dbReference type="PANTHER" id="PTHR11647">
    <property type="entry name" value="HYDRANTOINASE/DIHYDROPYRIMIDINASE FAMILY MEMBER"/>
    <property type="match status" value="1"/>
</dbReference>
<sequence>MESKFDLVVVNGNVVTASDISTCCIGIKDGKIRALADSFTGDELKGAEVIDAQGAYVMPGGIDAHVHLCQDLETGPHGLGGECADNFETGSRSAAAGGTTTIITFATQTRKGEDRSLLKVVEAYNTRAEETGSYVDYGFHIIIVRNDADILENEMPILMNDWGISSIKLFLTYKTQCLTDSQLLDVMFAARKNAITTMIHAENGDMIEWLTGSVENKLEQKGMVAPFYHALSRPPIVEGEATNRAIALAQLIQSPILFVHVGSVLGAANLRRAQTMGLPIYAETCPQYFHLTWNDLKRFHSPTCFENSKMICSPPPPLTVSDHEDLFVGLANGTFTIYSSDHCPFRYDHPHGKLSGVLEHKPSMEGEIEHQHEGKELQGLLRRKQGAFRFYSQWDPWCGDTIAFAIYWGTGKGSDFTTEICRYGMYPRKGALMPGSDADLVIWHPDETFKSFHLTNSMLHHNVDYTPYEGTEFSNWPRYTILRGKIIWANGEIVGKVRDGKYVKRGPSLLSQGSPRADRDPRRVASWLYE</sequence>
<keyword evidence="7" id="KW-1185">Reference proteome</keyword>
<evidence type="ECO:0000313" key="7">
    <source>
        <dbReference type="Proteomes" id="UP001147747"/>
    </source>
</evidence>
<dbReference type="EC" id="3.5.2.2" evidence="4"/>
<comment type="catalytic activity">
    <reaction evidence="3">
        <text>5,6-dihydrouracil + H2O = 3-(carbamoylamino)propanoate + H(+)</text>
        <dbReference type="Rhea" id="RHEA:16121"/>
        <dbReference type="ChEBI" id="CHEBI:11892"/>
        <dbReference type="ChEBI" id="CHEBI:15377"/>
        <dbReference type="ChEBI" id="CHEBI:15378"/>
        <dbReference type="ChEBI" id="CHEBI:15901"/>
        <dbReference type="EC" id="3.5.2.2"/>
    </reaction>
</comment>
<dbReference type="OrthoDB" id="1924787at2759"/>
<dbReference type="EMBL" id="JAPZBU010000009">
    <property type="protein sequence ID" value="KAJ5387968.1"/>
    <property type="molecule type" value="Genomic_DNA"/>
</dbReference>
<evidence type="ECO:0000256" key="2">
    <source>
        <dbReference type="ARBA" id="ARBA00008829"/>
    </source>
</evidence>
<dbReference type="Gene3D" id="3.20.20.140">
    <property type="entry name" value="Metal-dependent hydrolases"/>
    <property type="match status" value="1"/>
</dbReference>
<evidence type="ECO:0000259" key="5">
    <source>
        <dbReference type="Pfam" id="PF01979"/>
    </source>
</evidence>
<accession>A0A9W9VRF3</accession>
<name>A0A9W9VRF3_9EURO</name>
<dbReference type="PANTHER" id="PTHR11647:SF1">
    <property type="entry name" value="COLLAPSIN RESPONSE MEDIATOR PROTEIN"/>
    <property type="match status" value="1"/>
</dbReference>
<dbReference type="GeneID" id="81374126"/>
<dbReference type="InterPro" id="IPR050378">
    <property type="entry name" value="Metallo-dep_Hydrolases_sf"/>
</dbReference>
<dbReference type="Pfam" id="PF01979">
    <property type="entry name" value="Amidohydro_1"/>
    <property type="match status" value="1"/>
</dbReference>
<feature type="domain" description="Amidohydrolase-related" evidence="5">
    <location>
        <begin position="56"/>
        <end position="214"/>
    </location>
</feature>
<dbReference type="SUPFAM" id="SSF51556">
    <property type="entry name" value="Metallo-dependent hydrolases"/>
    <property type="match status" value="1"/>
</dbReference>
<dbReference type="RefSeq" id="XP_056485766.1">
    <property type="nucleotide sequence ID" value="XM_056635146.1"/>
</dbReference>
<proteinExistence type="inferred from homology"/>
<evidence type="ECO:0000256" key="1">
    <source>
        <dbReference type="ARBA" id="ARBA00001947"/>
    </source>
</evidence>
<evidence type="ECO:0000313" key="6">
    <source>
        <dbReference type="EMBL" id="KAJ5387968.1"/>
    </source>
</evidence>
<reference evidence="6" key="2">
    <citation type="journal article" date="2023" name="IMA Fungus">
        <title>Comparative genomic study of the Penicillium genus elucidates a diverse pangenome and 15 lateral gene transfer events.</title>
        <authorList>
            <person name="Petersen C."/>
            <person name="Sorensen T."/>
            <person name="Nielsen M.R."/>
            <person name="Sondergaard T.E."/>
            <person name="Sorensen J.L."/>
            <person name="Fitzpatrick D.A."/>
            <person name="Frisvad J.C."/>
            <person name="Nielsen K.L."/>
        </authorList>
    </citation>
    <scope>NUCLEOTIDE SEQUENCE</scope>
    <source>
        <strain evidence="6">IBT 29677</strain>
    </source>
</reference>
<evidence type="ECO:0000256" key="4">
    <source>
        <dbReference type="ARBA" id="ARBA00039113"/>
    </source>
</evidence>
<comment type="cofactor">
    <cofactor evidence="1">
        <name>Zn(2+)</name>
        <dbReference type="ChEBI" id="CHEBI:29105"/>
    </cofactor>
</comment>
<gene>
    <name evidence="6" type="ORF">N7509_010509</name>
</gene>
<dbReference type="InterPro" id="IPR032466">
    <property type="entry name" value="Metal_Hydrolase"/>
</dbReference>
<dbReference type="SUPFAM" id="SSF51338">
    <property type="entry name" value="Composite domain of metallo-dependent hydrolases"/>
    <property type="match status" value="1"/>
</dbReference>
<evidence type="ECO:0000256" key="3">
    <source>
        <dbReference type="ARBA" id="ARBA00036696"/>
    </source>
</evidence>
<dbReference type="AlphaFoldDB" id="A0A9W9VRF3"/>
<dbReference type="InterPro" id="IPR006680">
    <property type="entry name" value="Amidohydro-rel"/>
</dbReference>
<comment type="caution">
    <text evidence="6">The sequence shown here is derived from an EMBL/GenBank/DDBJ whole genome shotgun (WGS) entry which is preliminary data.</text>
</comment>
<dbReference type="FunFam" id="3.20.20.140:FF:000174">
    <property type="entry name" value="Dihydropyrimidinase-related protein 2"/>
    <property type="match status" value="1"/>
</dbReference>
<dbReference type="Proteomes" id="UP001147747">
    <property type="component" value="Unassembled WGS sequence"/>
</dbReference>
<reference evidence="6" key="1">
    <citation type="submission" date="2022-12" db="EMBL/GenBank/DDBJ databases">
        <authorList>
            <person name="Petersen C."/>
        </authorList>
    </citation>
    <scope>NUCLEOTIDE SEQUENCE</scope>
    <source>
        <strain evidence="6">IBT 29677</strain>
    </source>
</reference>
<organism evidence="6 7">
    <name type="scientific">Penicillium cosmopolitanum</name>
    <dbReference type="NCBI Taxonomy" id="1131564"/>
    <lineage>
        <taxon>Eukaryota</taxon>
        <taxon>Fungi</taxon>
        <taxon>Dikarya</taxon>
        <taxon>Ascomycota</taxon>
        <taxon>Pezizomycotina</taxon>
        <taxon>Eurotiomycetes</taxon>
        <taxon>Eurotiomycetidae</taxon>
        <taxon>Eurotiales</taxon>
        <taxon>Aspergillaceae</taxon>
        <taxon>Penicillium</taxon>
    </lineage>
</organism>
<protein>
    <recommendedName>
        <fullName evidence="4">dihydropyrimidinase</fullName>
        <ecNumber evidence="4">3.5.2.2</ecNumber>
    </recommendedName>
</protein>
<dbReference type="GO" id="GO:0004157">
    <property type="term" value="F:dihydropyrimidinase activity"/>
    <property type="evidence" value="ECO:0007669"/>
    <property type="project" value="UniProtKB-EC"/>
</dbReference>